<dbReference type="PATRIC" id="fig|742734.4.peg.2154"/>
<dbReference type="RefSeq" id="WP_048929774.1">
    <property type="nucleotide sequence ID" value="NZ_KQ235877.1"/>
</dbReference>
<gene>
    <name evidence="1" type="ORF">HMPREF9470_02009</name>
</gene>
<dbReference type="GO" id="GO:0045892">
    <property type="term" value="P:negative regulation of DNA-templated transcription"/>
    <property type="evidence" value="ECO:0007669"/>
    <property type="project" value="UniProtKB-ARBA"/>
</dbReference>
<dbReference type="Gene3D" id="1.20.58.1000">
    <property type="entry name" value="Metal-sensitive repressor, helix protomer"/>
    <property type="match status" value="1"/>
</dbReference>
<evidence type="ECO:0000313" key="2">
    <source>
        <dbReference type="Proteomes" id="UP000037392"/>
    </source>
</evidence>
<dbReference type="AlphaFoldDB" id="A0A0J9C6E4"/>
<evidence type="ECO:0000313" key="1">
    <source>
        <dbReference type="EMBL" id="KMW19994.1"/>
    </source>
</evidence>
<dbReference type="GO" id="GO:0003677">
    <property type="term" value="F:DNA binding"/>
    <property type="evidence" value="ECO:0007669"/>
    <property type="project" value="InterPro"/>
</dbReference>
<proteinExistence type="predicted"/>
<organism evidence="1 2">
    <name type="scientific">[Clostridium] citroniae WAL-19142</name>
    <dbReference type="NCBI Taxonomy" id="742734"/>
    <lineage>
        <taxon>Bacteria</taxon>
        <taxon>Bacillati</taxon>
        <taxon>Bacillota</taxon>
        <taxon>Clostridia</taxon>
        <taxon>Lachnospirales</taxon>
        <taxon>Lachnospiraceae</taxon>
        <taxon>Enterocloster</taxon>
    </lineage>
</organism>
<evidence type="ECO:0008006" key="3">
    <source>
        <dbReference type="Google" id="ProtNLM"/>
    </source>
</evidence>
<dbReference type="InterPro" id="IPR038390">
    <property type="entry name" value="Metal_Tscrpt_repr_sf"/>
</dbReference>
<name>A0A0J9C6E4_9FIRM</name>
<protein>
    <recommendedName>
        <fullName evidence="3">Copper-sensing transcriptional repressor CsoR</fullName>
    </recommendedName>
</protein>
<dbReference type="CDD" id="cd10156">
    <property type="entry name" value="FpFrmR-Cterm-like_DUF156"/>
    <property type="match status" value="1"/>
</dbReference>
<dbReference type="PANTHER" id="PTHR33677:SF3">
    <property type="entry name" value="COPPER-SENSING TRANSCRIPTIONAL REPRESSOR RICR"/>
    <property type="match status" value="1"/>
</dbReference>
<dbReference type="EMBL" id="ADLK01000019">
    <property type="protein sequence ID" value="KMW19994.1"/>
    <property type="molecule type" value="Genomic_DNA"/>
</dbReference>
<comment type="caution">
    <text evidence="1">The sequence shown here is derived from an EMBL/GenBank/DDBJ whole genome shotgun (WGS) entry which is preliminary data.</text>
</comment>
<accession>A0A0J9C6E4</accession>
<dbReference type="GeneID" id="93162057"/>
<dbReference type="OrthoDB" id="9811244at2"/>
<dbReference type="PANTHER" id="PTHR33677">
    <property type="entry name" value="TRANSCRIPTIONAL REPRESSOR FRMR-RELATED"/>
    <property type="match status" value="1"/>
</dbReference>
<dbReference type="Pfam" id="PF02583">
    <property type="entry name" value="Trns_repr_metal"/>
    <property type="match status" value="1"/>
</dbReference>
<sequence length="100" mass="11431">MEKETCCCHKTKERSEQEYKSLINRLNRIEGQVRGVKSMVEKDAYCTDILVQVAAVNAALNSFSKELLASHIRSCVVNDIRDNKEETIDELVATIQKLMR</sequence>
<dbReference type="GO" id="GO:0046872">
    <property type="term" value="F:metal ion binding"/>
    <property type="evidence" value="ECO:0007669"/>
    <property type="project" value="InterPro"/>
</dbReference>
<reference evidence="1 2" key="1">
    <citation type="submission" date="2011-04" db="EMBL/GenBank/DDBJ databases">
        <title>The Genome Sequence of Clostridium citroniae WAL-19142.</title>
        <authorList>
            <consortium name="The Broad Institute Genome Sequencing Platform"/>
            <person name="Earl A."/>
            <person name="Ward D."/>
            <person name="Feldgarden M."/>
            <person name="Gevers D."/>
            <person name="Warren Y.A."/>
            <person name="Tyrrell K.L."/>
            <person name="Citron D.M."/>
            <person name="Goldstein E.J."/>
            <person name="Daigneault M."/>
            <person name="Allen-Vercoe E."/>
            <person name="Young S.K."/>
            <person name="Zeng Q."/>
            <person name="Gargeya S."/>
            <person name="Fitzgerald M."/>
            <person name="Haas B."/>
            <person name="Abouelleil A."/>
            <person name="Alvarado L."/>
            <person name="Arachchi H.M."/>
            <person name="Berlin A."/>
            <person name="Brown A."/>
            <person name="Chapman S.B."/>
            <person name="Chen Z."/>
            <person name="Dunbar C."/>
            <person name="Freedman E."/>
            <person name="Gearin G."/>
            <person name="Gellesch M."/>
            <person name="Goldberg J."/>
            <person name="Griggs A."/>
            <person name="Gujja S."/>
            <person name="Heilman E.R."/>
            <person name="Heiman D."/>
            <person name="Howarth C."/>
            <person name="Larson L."/>
            <person name="Lui A."/>
            <person name="MacDonald P.J."/>
            <person name="Mehta T."/>
            <person name="Montmayeur A."/>
            <person name="Murphy C."/>
            <person name="Neiman D."/>
            <person name="Pearson M."/>
            <person name="Priest M."/>
            <person name="Roberts A."/>
            <person name="Saif S."/>
            <person name="Shea T."/>
            <person name="Shenoy N."/>
            <person name="Sisk P."/>
            <person name="Stolte C."/>
            <person name="Sykes S."/>
            <person name="White J."/>
            <person name="Yandava C."/>
            <person name="Wortman J."/>
            <person name="Nusbaum C."/>
            <person name="Birren B."/>
        </authorList>
    </citation>
    <scope>NUCLEOTIDE SEQUENCE [LARGE SCALE GENOMIC DNA]</scope>
    <source>
        <strain evidence="1 2">WAL-19142</strain>
    </source>
</reference>
<dbReference type="InterPro" id="IPR003735">
    <property type="entry name" value="Metal_Tscrpt_repr"/>
</dbReference>
<dbReference type="Proteomes" id="UP000037392">
    <property type="component" value="Unassembled WGS sequence"/>
</dbReference>